<feature type="repeat" description="WD" evidence="1">
    <location>
        <begin position="388"/>
        <end position="429"/>
    </location>
</feature>
<name>A0A8J5CC50_CHIOP</name>
<dbReference type="AlphaFoldDB" id="A0A8J5CC50"/>
<feature type="domain" description="WDHD1 first WD40" evidence="3">
    <location>
        <begin position="263"/>
        <end position="512"/>
    </location>
</feature>
<gene>
    <name evidence="4" type="primary">WDHD1</name>
    <name evidence="4" type="ORF">GWK47_051561</name>
</gene>
<dbReference type="SUPFAM" id="SSF50978">
    <property type="entry name" value="WD40 repeat-like"/>
    <property type="match status" value="1"/>
</dbReference>
<dbReference type="PANTHER" id="PTHR19932">
    <property type="entry name" value="WD REPEAT AND HMG-BOX DNA BINDING PROTEIN"/>
    <property type="match status" value="1"/>
</dbReference>
<keyword evidence="5" id="KW-1185">Reference proteome</keyword>
<keyword evidence="1" id="KW-0853">WD repeat</keyword>
<dbReference type="Pfam" id="PF24817">
    <property type="entry name" value="WD40_WDHD1_1st"/>
    <property type="match status" value="1"/>
</dbReference>
<evidence type="ECO:0000313" key="4">
    <source>
        <dbReference type="EMBL" id="KAG0718908.1"/>
    </source>
</evidence>
<dbReference type="SMART" id="SM00320">
    <property type="entry name" value="WD40"/>
    <property type="match status" value="5"/>
</dbReference>
<dbReference type="OrthoDB" id="427368at2759"/>
<reference evidence="4" key="1">
    <citation type="submission" date="2020-07" db="EMBL/GenBank/DDBJ databases">
        <title>The High-quality genome of the commercially important snow crab, Chionoecetes opilio.</title>
        <authorList>
            <person name="Jeong J.-H."/>
            <person name="Ryu S."/>
        </authorList>
    </citation>
    <scope>NUCLEOTIDE SEQUENCE</scope>
    <source>
        <strain evidence="4">MADBK_172401_WGS</strain>
        <tissue evidence="4">Digestive gland</tissue>
    </source>
</reference>
<comment type="caution">
    <text evidence="4">The sequence shown here is derived from an EMBL/GenBank/DDBJ whole genome shotgun (WGS) entry which is preliminary data.</text>
</comment>
<dbReference type="GO" id="GO:0006261">
    <property type="term" value="P:DNA-templated DNA replication"/>
    <property type="evidence" value="ECO:0007669"/>
    <property type="project" value="TreeGrafter"/>
</dbReference>
<dbReference type="PANTHER" id="PTHR19932:SF10">
    <property type="entry name" value="WD REPEAT AND HMG-BOX DNA-BINDING PROTEIN 1"/>
    <property type="match status" value="1"/>
</dbReference>
<evidence type="ECO:0000256" key="1">
    <source>
        <dbReference type="PROSITE-ProRule" id="PRU00221"/>
    </source>
</evidence>
<organism evidence="4 5">
    <name type="scientific">Chionoecetes opilio</name>
    <name type="common">Atlantic snow crab</name>
    <name type="synonym">Cancer opilio</name>
    <dbReference type="NCBI Taxonomy" id="41210"/>
    <lineage>
        <taxon>Eukaryota</taxon>
        <taxon>Metazoa</taxon>
        <taxon>Ecdysozoa</taxon>
        <taxon>Arthropoda</taxon>
        <taxon>Crustacea</taxon>
        <taxon>Multicrustacea</taxon>
        <taxon>Malacostraca</taxon>
        <taxon>Eumalacostraca</taxon>
        <taxon>Eucarida</taxon>
        <taxon>Decapoda</taxon>
        <taxon>Pleocyemata</taxon>
        <taxon>Brachyura</taxon>
        <taxon>Eubrachyura</taxon>
        <taxon>Majoidea</taxon>
        <taxon>Majidae</taxon>
        <taxon>Chionoecetes</taxon>
    </lineage>
</organism>
<dbReference type="GO" id="GO:0003677">
    <property type="term" value="F:DNA binding"/>
    <property type="evidence" value="ECO:0007669"/>
    <property type="project" value="UniProtKB-KW"/>
</dbReference>
<dbReference type="GO" id="GO:0043596">
    <property type="term" value="C:nuclear replication fork"/>
    <property type="evidence" value="ECO:0007669"/>
    <property type="project" value="TreeGrafter"/>
</dbReference>
<evidence type="ECO:0000259" key="3">
    <source>
        <dbReference type="Pfam" id="PF24817"/>
    </source>
</evidence>
<dbReference type="InterPro" id="IPR015943">
    <property type="entry name" value="WD40/YVTN_repeat-like_dom_sf"/>
</dbReference>
<dbReference type="Proteomes" id="UP000770661">
    <property type="component" value="Unassembled WGS sequence"/>
</dbReference>
<dbReference type="PROSITE" id="PS50082">
    <property type="entry name" value="WD_REPEATS_2"/>
    <property type="match status" value="1"/>
</dbReference>
<keyword evidence="4" id="KW-0238">DNA-binding</keyword>
<dbReference type="InterPro" id="IPR036322">
    <property type="entry name" value="WD40_repeat_dom_sf"/>
</dbReference>
<accession>A0A8J5CC50</accession>
<dbReference type="GO" id="GO:0003682">
    <property type="term" value="F:chromatin binding"/>
    <property type="evidence" value="ECO:0007669"/>
    <property type="project" value="TreeGrafter"/>
</dbReference>
<dbReference type="EMBL" id="JACEEZ010015315">
    <property type="protein sequence ID" value="KAG0718908.1"/>
    <property type="molecule type" value="Genomic_DNA"/>
</dbReference>
<dbReference type="Pfam" id="PF12341">
    <property type="entry name" value="Mcl1_mid"/>
    <property type="match status" value="1"/>
</dbReference>
<dbReference type="GO" id="GO:0000278">
    <property type="term" value="P:mitotic cell cycle"/>
    <property type="evidence" value="ECO:0007669"/>
    <property type="project" value="TreeGrafter"/>
</dbReference>
<dbReference type="InterPro" id="IPR001680">
    <property type="entry name" value="WD40_rpt"/>
</dbReference>
<dbReference type="InterPro" id="IPR022100">
    <property type="entry name" value="WDHD1/CFT4_beta-prop_2nd"/>
</dbReference>
<evidence type="ECO:0000259" key="2">
    <source>
        <dbReference type="Pfam" id="PF12341"/>
    </source>
</evidence>
<proteinExistence type="predicted"/>
<sequence length="611" mass="67141">MVRGELRDQQWQCGECSLPDVTDAYEEDMTLETRDDVEVTPVPDFSTRPAIPYECEDVIADDAIVEVPGVGEELKISYKLFERATRGGKTLMVDSLGYTYNKKALGRKKTQHDGKCTWRCSVRSKALTCQATVSQNGSVFTRGSRPHVHKAQPGAAVKAEVTATAKSLVREKDHVFKFAATLVDRAMMQTEGSDTTSLNPVYIARNVNRLRQKVRPVEPKSLDFEVMEDHIPKDFLQMDIILDDARHLVFATTEQVTLLKNAKTWYIITAGTDGEMRVFEGLDDDSCRTHHCAEWITAVAFRGEGRCVVTLTGEVRHLDQGWQCAAGHGHQHCAGRDLEEGKPCGRLSRFKGAVTHITVRPDGKMVCCAGSDMTIHLHDPIHFKDVEIEGHKGPVLSVALDPKGEYVASSSCDGTVRVWSLESKNSVVSWDVLKKSTSFEVSETLCRLAFAPSGKLLAVPVDTKVHVYDREGWRADGVLACDKVQAAISPFAFSPCGSVLAGACMDGTMALWFPGIAASLEGAFATQLWNEVGIVRQIDGPDESAIDVEFHDASVHHSLYINNTAAYTMATLSTQVLALARGHTEDEPRYLVCVCVCVSVCLPVSLSIYRA</sequence>
<dbReference type="Gene3D" id="2.130.10.10">
    <property type="entry name" value="YVTN repeat-like/Quinoprotein amine dehydrogenase"/>
    <property type="match status" value="1"/>
</dbReference>
<feature type="domain" description="WDHD1/CFT4 second beta-propeller" evidence="2">
    <location>
        <begin position="529"/>
        <end position="593"/>
    </location>
</feature>
<dbReference type="InterPro" id="IPR057646">
    <property type="entry name" value="WD40_WDHD1_1st"/>
</dbReference>
<dbReference type="Gene3D" id="2.20.25.240">
    <property type="match status" value="1"/>
</dbReference>
<evidence type="ECO:0000313" key="5">
    <source>
        <dbReference type="Proteomes" id="UP000770661"/>
    </source>
</evidence>
<protein>
    <submittedName>
        <fullName evidence="4">WD repeat and HMG-box DNA-binding protein 1</fullName>
    </submittedName>
</protein>
<dbReference type="GO" id="GO:0006281">
    <property type="term" value="P:DNA repair"/>
    <property type="evidence" value="ECO:0007669"/>
    <property type="project" value="TreeGrafter"/>
</dbReference>
<dbReference type="PROSITE" id="PS50294">
    <property type="entry name" value="WD_REPEATS_REGION"/>
    <property type="match status" value="1"/>
</dbReference>